<dbReference type="AlphaFoldDB" id="A0A497ZWJ2"/>
<evidence type="ECO:0000256" key="2">
    <source>
        <dbReference type="ARBA" id="ARBA00022679"/>
    </source>
</evidence>
<dbReference type="Pfam" id="PF03808">
    <property type="entry name" value="Glyco_tran_WecG"/>
    <property type="match status" value="1"/>
</dbReference>
<keyword evidence="2" id="KW-0808">Transferase</keyword>
<dbReference type="PANTHER" id="PTHR34136:SF1">
    <property type="entry name" value="UDP-N-ACETYL-D-MANNOSAMINURONIC ACID TRANSFERASE"/>
    <property type="match status" value="1"/>
</dbReference>
<accession>A0A497ZWJ2</accession>
<organism evidence="3 4">
    <name type="scientific">Ruegeria conchae</name>
    <dbReference type="NCBI Taxonomy" id="981384"/>
    <lineage>
        <taxon>Bacteria</taxon>
        <taxon>Pseudomonadati</taxon>
        <taxon>Pseudomonadota</taxon>
        <taxon>Alphaproteobacteria</taxon>
        <taxon>Rhodobacterales</taxon>
        <taxon>Roseobacteraceae</taxon>
        <taxon>Ruegeria</taxon>
    </lineage>
</organism>
<dbReference type="STRING" id="981384.GCA_000192475_01315"/>
<dbReference type="InterPro" id="IPR004629">
    <property type="entry name" value="WecG_TagA_CpsF"/>
</dbReference>
<protein>
    <submittedName>
        <fullName evidence="3">Exopolysaccharide biosynthesis WecB/TagA/CpsF family protein</fullName>
    </submittedName>
</protein>
<dbReference type="PANTHER" id="PTHR34136">
    <property type="match status" value="1"/>
</dbReference>
<gene>
    <name evidence="3" type="ORF">CLV75_2498</name>
</gene>
<comment type="caution">
    <text evidence="3">The sequence shown here is derived from an EMBL/GenBank/DDBJ whole genome shotgun (WGS) entry which is preliminary data.</text>
</comment>
<keyword evidence="4" id="KW-1185">Reference proteome</keyword>
<name>A0A497ZWJ2_9RHOB</name>
<dbReference type="RefSeq" id="WP_010442178.1">
    <property type="nucleotide sequence ID" value="NZ_AEYW01000014.1"/>
</dbReference>
<dbReference type="CDD" id="cd06533">
    <property type="entry name" value="Glyco_transf_WecG_TagA"/>
    <property type="match status" value="1"/>
</dbReference>
<dbReference type="NCBIfam" id="TIGR00696">
    <property type="entry name" value="wecG_tagA_cpsF"/>
    <property type="match status" value="1"/>
</dbReference>
<proteinExistence type="predicted"/>
<dbReference type="GO" id="GO:0016758">
    <property type="term" value="F:hexosyltransferase activity"/>
    <property type="evidence" value="ECO:0007669"/>
    <property type="project" value="TreeGrafter"/>
</dbReference>
<sequence>MFVNSETDIATQQTAQGPEFLSLVSQPTKAGLFESIVSCWDKGQGFTLATLNLDHIVKMRQMPEFHSAYIAHTHVVADGNPIVWLSRLAGRSIELMPGSDLIAPLARLAAEHDISVALLGATQDTLDRAADLLEKDNPGLRVVTKIAPPFGLDPDGPEVATYLETIHTEGARLCFLALGAPKQEMLAVRGAQLAPACGFVSIGAGLDFIAGSQTRAPSWVRKLALEWVWRMVSHPVRLATRYGRCLVILPKLSWQALWARFTR</sequence>
<dbReference type="Proteomes" id="UP000271700">
    <property type="component" value="Unassembled WGS sequence"/>
</dbReference>
<keyword evidence="1" id="KW-0328">Glycosyltransferase</keyword>
<evidence type="ECO:0000313" key="3">
    <source>
        <dbReference type="EMBL" id="RLK07377.1"/>
    </source>
</evidence>
<evidence type="ECO:0000256" key="1">
    <source>
        <dbReference type="ARBA" id="ARBA00022676"/>
    </source>
</evidence>
<reference evidence="3 4" key="1">
    <citation type="submission" date="2018-10" db="EMBL/GenBank/DDBJ databases">
        <title>Genomic Encyclopedia of Archaeal and Bacterial Type Strains, Phase II (KMG-II): from individual species to whole genera.</title>
        <authorList>
            <person name="Goeker M."/>
        </authorList>
    </citation>
    <scope>NUCLEOTIDE SEQUENCE [LARGE SCALE GENOMIC DNA]</scope>
    <source>
        <strain evidence="3 4">DSM 29317</strain>
    </source>
</reference>
<dbReference type="EMBL" id="RCCT01000003">
    <property type="protein sequence ID" value="RLK07377.1"/>
    <property type="molecule type" value="Genomic_DNA"/>
</dbReference>
<evidence type="ECO:0000313" key="4">
    <source>
        <dbReference type="Proteomes" id="UP000271700"/>
    </source>
</evidence>